<dbReference type="Pfam" id="PF00248">
    <property type="entry name" value="Aldo_ket_red"/>
    <property type="match status" value="1"/>
</dbReference>
<dbReference type="Gene3D" id="3.20.20.100">
    <property type="entry name" value="NADP-dependent oxidoreductase domain"/>
    <property type="match status" value="1"/>
</dbReference>
<evidence type="ECO:0000256" key="4">
    <source>
        <dbReference type="SAM" id="MobiDB-lite"/>
    </source>
</evidence>
<evidence type="ECO:0000313" key="7">
    <source>
        <dbReference type="EMBL" id="KAK3006324.1"/>
    </source>
</evidence>
<proteinExistence type="inferred from homology"/>
<sequence>MDSLWRVPKPFSKENHDNRLASFNSSYRQIQAAREKVSGGDCSEHDKQRRPATSDRNPRVSVHKWQVAVAVEVEVEEEELVTIEYTMLVEAEYVPLYSNYGIGLTTWSPLASGVLTGKYNKGTIPSDSRFALENYKSSDGYGSGGDSAGGGIKESLVVALVTVVIVLIAMTVVRTWCGGDNDNGSLSGGDSDNNGGNVTYYSGSSGDYSGCWWHQCGEGGCVVLTGDGGGCSRIVVDLW</sequence>
<feature type="transmembrane region" description="Helical" evidence="5">
    <location>
        <begin position="156"/>
        <end position="176"/>
    </location>
</feature>
<dbReference type="GO" id="GO:0016491">
    <property type="term" value="F:oxidoreductase activity"/>
    <property type="evidence" value="ECO:0007669"/>
    <property type="project" value="UniProtKB-KW"/>
</dbReference>
<evidence type="ECO:0000256" key="3">
    <source>
        <dbReference type="ARBA" id="ARBA00023002"/>
    </source>
</evidence>
<evidence type="ECO:0000259" key="6">
    <source>
        <dbReference type="Pfam" id="PF00248"/>
    </source>
</evidence>
<name>A0AA88VFI9_9ASTE</name>
<keyword evidence="3" id="KW-0560">Oxidoreductase</keyword>
<keyword evidence="5" id="KW-0812">Transmembrane</keyword>
<keyword evidence="5" id="KW-0472">Membrane</keyword>
<comment type="similarity">
    <text evidence="1">Belongs to the shaker potassium channel beta subunit family.</text>
</comment>
<dbReference type="InterPro" id="IPR036812">
    <property type="entry name" value="NAD(P)_OxRdtase_dom_sf"/>
</dbReference>
<feature type="domain" description="NADP-dependent oxidoreductase" evidence="6">
    <location>
        <begin position="81"/>
        <end position="127"/>
    </location>
</feature>
<evidence type="ECO:0000256" key="5">
    <source>
        <dbReference type="SAM" id="Phobius"/>
    </source>
</evidence>
<evidence type="ECO:0000256" key="2">
    <source>
        <dbReference type="ARBA" id="ARBA00022857"/>
    </source>
</evidence>
<feature type="region of interest" description="Disordered" evidence="4">
    <location>
        <begin position="32"/>
        <end position="58"/>
    </location>
</feature>
<comment type="caution">
    <text evidence="7">The sequence shown here is derived from an EMBL/GenBank/DDBJ whole genome shotgun (WGS) entry which is preliminary data.</text>
</comment>
<keyword evidence="5" id="KW-1133">Transmembrane helix</keyword>
<accession>A0AA88VFI9</accession>
<dbReference type="AlphaFoldDB" id="A0AA88VFI9"/>
<feature type="compositionally biased region" description="Basic and acidic residues" evidence="4">
    <location>
        <begin position="33"/>
        <end position="58"/>
    </location>
</feature>
<dbReference type="EMBL" id="JAVXUP010002010">
    <property type="protein sequence ID" value="KAK3006324.1"/>
    <property type="molecule type" value="Genomic_DNA"/>
</dbReference>
<dbReference type="InterPro" id="IPR005399">
    <property type="entry name" value="K_chnl_volt-dep_bsu_KCNAB-rel"/>
</dbReference>
<dbReference type="PANTHER" id="PTHR43150">
    <property type="entry name" value="HYPERKINETIC, ISOFORM M"/>
    <property type="match status" value="1"/>
</dbReference>
<keyword evidence="8" id="KW-1185">Reference proteome</keyword>
<reference evidence="7" key="1">
    <citation type="submission" date="2022-12" db="EMBL/GenBank/DDBJ databases">
        <title>Draft genome assemblies for two species of Escallonia (Escalloniales).</title>
        <authorList>
            <person name="Chanderbali A."/>
            <person name="Dervinis C."/>
            <person name="Anghel I."/>
            <person name="Soltis D."/>
            <person name="Soltis P."/>
            <person name="Zapata F."/>
        </authorList>
    </citation>
    <scope>NUCLEOTIDE SEQUENCE</scope>
    <source>
        <strain evidence="7">UCBG64.0493</strain>
        <tissue evidence="7">Leaf</tissue>
    </source>
</reference>
<dbReference type="InterPro" id="IPR023210">
    <property type="entry name" value="NADP_OxRdtase_dom"/>
</dbReference>
<dbReference type="SUPFAM" id="SSF51430">
    <property type="entry name" value="NAD(P)-linked oxidoreductase"/>
    <property type="match status" value="1"/>
</dbReference>
<dbReference type="Proteomes" id="UP001188597">
    <property type="component" value="Unassembled WGS sequence"/>
</dbReference>
<keyword evidence="2" id="KW-0521">NADP</keyword>
<dbReference type="PANTHER" id="PTHR43150:SF2">
    <property type="entry name" value="HYPERKINETIC, ISOFORM M"/>
    <property type="match status" value="1"/>
</dbReference>
<protein>
    <recommendedName>
        <fullName evidence="6">NADP-dependent oxidoreductase domain-containing protein</fullName>
    </recommendedName>
</protein>
<organism evidence="7 8">
    <name type="scientific">Escallonia herrerae</name>
    <dbReference type="NCBI Taxonomy" id="1293975"/>
    <lineage>
        <taxon>Eukaryota</taxon>
        <taxon>Viridiplantae</taxon>
        <taxon>Streptophyta</taxon>
        <taxon>Embryophyta</taxon>
        <taxon>Tracheophyta</taxon>
        <taxon>Spermatophyta</taxon>
        <taxon>Magnoliopsida</taxon>
        <taxon>eudicotyledons</taxon>
        <taxon>Gunneridae</taxon>
        <taxon>Pentapetalae</taxon>
        <taxon>asterids</taxon>
        <taxon>campanulids</taxon>
        <taxon>Escalloniales</taxon>
        <taxon>Escalloniaceae</taxon>
        <taxon>Escallonia</taxon>
    </lineage>
</organism>
<evidence type="ECO:0000256" key="1">
    <source>
        <dbReference type="ARBA" id="ARBA00006515"/>
    </source>
</evidence>
<evidence type="ECO:0000313" key="8">
    <source>
        <dbReference type="Proteomes" id="UP001188597"/>
    </source>
</evidence>
<gene>
    <name evidence="7" type="ORF">RJ639_015933</name>
</gene>